<comment type="caution">
    <text evidence="1">The sequence shown here is derived from an EMBL/GenBank/DDBJ whole genome shotgun (WGS) entry which is preliminary data.</text>
</comment>
<dbReference type="RefSeq" id="WP_187013769.1">
    <property type="nucleotide sequence ID" value="NZ_JACOQI010000002.1"/>
</dbReference>
<dbReference type="Proteomes" id="UP000620327">
    <property type="component" value="Unassembled WGS sequence"/>
</dbReference>
<keyword evidence="2" id="KW-1185">Reference proteome</keyword>
<proteinExistence type="predicted"/>
<dbReference type="AlphaFoldDB" id="A0A923S682"/>
<evidence type="ECO:0000313" key="1">
    <source>
        <dbReference type="EMBL" id="MBC5769414.1"/>
    </source>
</evidence>
<protein>
    <submittedName>
        <fullName evidence="1">Uncharacterized protein</fullName>
    </submittedName>
</protein>
<accession>A0A923S682</accession>
<dbReference type="EMBL" id="JACOQI010000002">
    <property type="protein sequence ID" value="MBC5769414.1"/>
    <property type="molecule type" value="Genomic_DNA"/>
</dbReference>
<reference evidence="1" key="1">
    <citation type="submission" date="2020-08" db="EMBL/GenBank/DDBJ databases">
        <title>Genome public.</title>
        <authorList>
            <person name="Liu C."/>
            <person name="Sun Q."/>
        </authorList>
    </citation>
    <scope>NUCLEOTIDE SEQUENCE</scope>
    <source>
        <strain evidence="1">BX15</strain>
    </source>
</reference>
<evidence type="ECO:0000313" key="2">
    <source>
        <dbReference type="Proteomes" id="UP000620327"/>
    </source>
</evidence>
<gene>
    <name evidence="1" type="ORF">H8Z83_03630</name>
</gene>
<organism evidence="1 2">
    <name type="scientific">Dysosmobacter segnis</name>
    <dbReference type="NCBI Taxonomy" id="2763042"/>
    <lineage>
        <taxon>Bacteria</taxon>
        <taxon>Bacillati</taxon>
        <taxon>Bacillota</taxon>
        <taxon>Clostridia</taxon>
        <taxon>Eubacteriales</taxon>
        <taxon>Oscillospiraceae</taxon>
        <taxon>Dysosmobacter</taxon>
    </lineage>
</organism>
<sequence>MNRENRRALKKKLRDKGSRTLAAGVLESLGNEIDKKIHDGDLVALNVDQITARKDYPHMQEEYRQFVESSRDKVFVAHPHRERPDGFSALIELEGVETWLFWYGDLIQVENIQTEEGE</sequence>
<name>A0A923S682_9FIRM</name>